<proteinExistence type="predicted"/>
<dbReference type="AlphaFoldDB" id="A0A918RFI4"/>
<reference evidence="1" key="1">
    <citation type="journal article" date="2014" name="Int. J. Syst. Evol. Microbiol.">
        <title>Complete genome sequence of Corynebacterium casei LMG S-19264T (=DSM 44701T), isolated from a smear-ripened cheese.</title>
        <authorList>
            <consortium name="US DOE Joint Genome Institute (JGI-PGF)"/>
            <person name="Walter F."/>
            <person name="Albersmeier A."/>
            <person name="Kalinowski J."/>
            <person name="Ruckert C."/>
        </authorList>
    </citation>
    <scope>NUCLEOTIDE SEQUENCE</scope>
    <source>
        <strain evidence="1">KCTC 12711</strain>
    </source>
</reference>
<dbReference type="Proteomes" id="UP000614811">
    <property type="component" value="Unassembled WGS sequence"/>
</dbReference>
<evidence type="ECO:0000313" key="1">
    <source>
        <dbReference type="EMBL" id="GGZ96920.1"/>
    </source>
</evidence>
<organism evidence="1 2">
    <name type="scientific">Arenicella chitinivorans</name>
    <dbReference type="NCBI Taxonomy" id="1329800"/>
    <lineage>
        <taxon>Bacteria</taxon>
        <taxon>Pseudomonadati</taxon>
        <taxon>Pseudomonadota</taxon>
        <taxon>Gammaproteobacteria</taxon>
        <taxon>Arenicellales</taxon>
        <taxon>Arenicellaceae</taxon>
        <taxon>Arenicella</taxon>
    </lineage>
</organism>
<gene>
    <name evidence="1" type="ORF">GCM10008090_01450</name>
</gene>
<reference evidence="1" key="2">
    <citation type="submission" date="2020-09" db="EMBL/GenBank/DDBJ databases">
        <authorList>
            <person name="Sun Q."/>
            <person name="Kim S."/>
        </authorList>
    </citation>
    <scope>NUCLEOTIDE SEQUENCE</scope>
    <source>
        <strain evidence="1">KCTC 12711</strain>
    </source>
</reference>
<dbReference type="EMBL" id="BMXA01000001">
    <property type="protein sequence ID" value="GGZ96920.1"/>
    <property type="molecule type" value="Genomic_DNA"/>
</dbReference>
<evidence type="ECO:0000313" key="2">
    <source>
        <dbReference type="Proteomes" id="UP000614811"/>
    </source>
</evidence>
<accession>A0A918RFI4</accession>
<comment type="caution">
    <text evidence="1">The sequence shown here is derived from an EMBL/GenBank/DDBJ whole genome shotgun (WGS) entry which is preliminary data.</text>
</comment>
<protein>
    <submittedName>
        <fullName evidence="1">Uncharacterized protein</fullName>
    </submittedName>
</protein>
<name>A0A918RFI4_9GAMM</name>
<keyword evidence="2" id="KW-1185">Reference proteome</keyword>
<dbReference type="RefSeq" id="WP_189398093.1">
    <property type="nucleotide sequence ID" value="NZ_BMXA01000001.1"/>
</dbReference>
<sequence>MRQQHILRLGWEIMNIEELDTKHLSAKALALVSEFALILYRHSGVIINVDADDVLLRVAAQADATKTHLQLHEIYKRLRSEIRKNFLASLPPSKLAAMHDLLTDKSAVDIITHHRRIH</sequence>